<proteinExistence type="predicted"/>
<reference evidence="1 2" key="1">
    <citation type="journal article" date="2014" name="Am. J. Bot.">
        <title>Genome assembly and annotation for red clover (Trifolium pratense; Fabaceae).</title>
        <authorList>
            <person name="Istvanek J."/>
            <person name="Jaros M."/>
            <person name="Krenek A."/>
            <person name="Repkova J."/>
        </authorList>
    </citation>
    <scope>NUCLEOTIDE SEQUENCE [LARGE SCALE GENOMIC DNA]</scope>
    <source>
        <strain evidence="2">cv. Tatra</strain>
        <tissue evidence="1">Young leaves</tissue>
    </source>
</reference>
<evidence type="ECO:0000313" key="1">
    <source>
        <dbReference type="EMBL" id="PNX87785.1"/>
    </source>
</evidence>
<reference evidence="1 2" key="2">
    <citation type="journal article" date="2017" name="Front. Plant Sci.">
        <title>Gene Classification and Mining of Molecular Markers Useful in Red Clover (Trifolium pratense) Breeding.</title>
        <authorList>
            <person name="Istvanek J."/>
            <person name="Dluhosova J."/>
            <person name="Dluhos P."/>
            <person name="Patkova L."/>
            <person name="Nedelnik J."/>
            <person name="Repkova J."/>
        </authorList>
    </citation>
    <scope>NUCLEOTIDE SEQUENCE [LARGE SCALE GENOMIC DNA]</scope>
    <source>
        <strain evidence="2">cv. Tatra</strain>
        <tissue evidence="1">Young leaves</tissue>
    </source>
</reference>
<dbReference type="InterPro" id="IPR050214">
    <property type="entry name" value="Cys_Synth/Cystath_Beta-Synth"/>
</dbReference>
<sequence length="111" mass="12073">MASTSLIKSFTSALHAITSTLFGIVRQYCSIFSAVESQTSTHDDLNIAKDITELIGKTPMVYLKSVTEGCVANIAAKLELMEPCCSVKDSPMLHGYSVLRSVPVPGMYRVR</sequence>
<dbReference type="SUPFAM" id="SSF53686">
    <property type="entry name" value="Tryptophan synthase beta subunit-like PLP-dependent enzymes"/>
    <property type="match status" value="1"/>
</dbReference>
<dbReference type="InterPro" id="IPR036052">
    <property type="entry name" value="TrpB-like_PALP_sf"/>
</dbReference>
<evidence type="ECO:0000313" key="2">
    <source>
        <dbReference type="Proteomes" id="UP000236291"/>
    </source>
</evidence>
<organism evidence="1 2">
    <name type="scientific">Trifolium pratense</name>
    <name type="common">Red clover</name>
    <dbReference type="NCBI Taxonomy" id="57577"/>
    <lineage>
        <taxon>Eukaryota</taxon>
        <taxon>Viridiplantae</taxon>
        <taxon>Streptophyta</taxon>
        <taxon>Embryophyta</taxon>
        <taxon>Tracheophyta</taxon>
        <taxon>Spermatophyta</taxon>
        <taxon>Magnoliopsida</taxon>
        <taxon>eudicotyledons</taxon>
        <taxon>Gunneridae</taxon>
        <taxon>Pentapetalae</taxon>
        <taxon>rosids</taxon>
        <taxon>fabids</taxon>
        <taxon>Fabales</taxon>
        <taxon>Fabaceae</taxon>
        <taxon>Papilionoideae</taxon>
        <taxon>50 kb inversion clade</taxon>
        <taxon>NPAAA clade</taxon>
        <taxon>Hologalegina</taxon>
        <taxon>IRL clade</taxon>
        <taxon>Trifolieae</taxon>
        <taxon>Trifolium</taxon>
    </lineage>
</organism>
<gene>
    <name evidence="1" type="ORF">L195_g043881</name>
</gene>
<dbReference type="Gene3D" id="3.40.50.1100">
    <property type="match status" value="1"/>
</dbReference>
<dbReference type="STRING" id="57577.A0A2K3MAH7"/>
<protein>
    <submittedName>
        <fullName evidence="1">Cysteine synthase</fullName>
    </submittedName>
</protein>
<name>A0A2K3MAH7_TRIPR</name>
<dbReference type="PANTHER" id="PTHR10314">
    <property type="entry name" value="CYSTATHIONINE BETA-SYNTHASE"/>
    <property type="match status" value="1"/>
</dbReference>
<comment type="caution">
    <text evidence="1">The sequence shown here is derived from an EMBL/GenBank/DDBJ whole genome shotgun (WGS) entry which is preliminary data.</text>
</comment>
<feature type="non-terminal residue" evidence="1">
    <location>
        <position position="111"/>
    </location>
</feature>
<dbReference type="EMBL" id="ASHM01054764">
    <property type="protein sequence ID" value="PNX87785.1"/>
    <property type="molecule type" value="Genomic_DNA"/>
</dbReference>
<accession>A0A2K3MAH7</accession>
<dbReference type="AlphaFoldDB" id="A0A2K3MAH7"/>
<dbReference type="Proteomes" id="UP000236291">
    <property type="component" value="Unassembled WGS sequence"/>
</dbReference>